<reference evidence="2 3" key="1">
    <citation type="submission" date="2022-05" db="EMBL/GenBank/DDBJ databases">
        <authorList>
            <consortium name="Genoscope - CEA"/>
            <person name="William W."/>
        </authorList>
    </citation>
    <scope>NUCLEOTIDE SEQUENCE [LARGE SCALE GENOMIC DNA]</scope>
</reference>
<evidence type="ECO:0000256" key="1">
    <source>
        <dbReference type="SAM" id="Coils"/>
    </source>
</evidence>
<keyword evidence="3" id="KW-1185">Reference proteome</keyword>
<dbReference type="Proteomes" id="UP001159405">
    <property type="component" value="Unassembled WGS sequence"/>
</dbReference>
<gene>
    <name evidence="2" type="ORF">PLOB_00003457</name>
</gene>
<comment type="caution">
    <text evidence="2">The sequence shown here is derived from an EMBL/GenBank/DDBJ whole genome shotgun (WGS) entry which is preliminary data.</text>
</comment>
<keyword evidence="1" id="KW-0175">Coiled coil</keyword>
<protein>
    <submittedName>
        <fullName evidence="2">Uncharacterized protein</fullName>
    </submittedName>
</protein>
<accession>A0ABN8Q8R6</accession>
<proteinExistence type="predicted"/>
<feature type="coiled-coil region" evidence="1">
    <location>
        <begin position="31"/>
        <end position="58"/>
    </location>
</feature>
<organism evidence="2 3">
    <name type="scientific">Porites lobata</name>
    <dbReference type="NCBI Taxonomy" id="104759"/>
    <lineage>
        <taxon>Eukaryota</taxon>
        <taxon>Metazoa</taxon>
        <taxon>Cnidaria</taxon>
        <taxon>Anthozoa</taxon>
        <taxon>Hexacorallia</taxon>
        <taxon>Scleractinia</taxon>
        <taxon>Fungiina</taxon>
        <taxon>Poritidae</taxon>
        <taxon>Porites</taxon>
    </lineage>
</organism>
<evidence type="ECO:0000313" key="2">
    <source>
        <dbReference type="EMBL" id="CAH3159095.1"/>
    </source>
</evidence>
<sequence>MEREVLCAEKVIAETKCKTLQQRLETEGKELLLMQDKITSLETDKRELTEALESAKNATAAIQAMHERSAARESQKNLKKRSKGQKSVCPWKYGCLVYTRRNGSVKFGWEKK</sequence>
<name>A0ABN8Q8R6_9CNID</name>
<evidence type="ECO:0000313" key="3">
    <source>
        <dbReference type="Proteomes" id="UP001159405"/>
    </source>
</evidence>
<dbReference type="EMBL" id="CALNXK010000113">
    <property type="protein sequence ID" value="CAH3159095.1"/>
    <property type="molecule type" value="Genomic_DNA"/>
</dbReference>